<evidence type="ECO:0000313" key="12">
    <source>
        <dbReference type="Proteomes" id="UP000061660"/>
    </source>
</evidence>
<dbReference type="STRING" id="162209.IJ22_33450"/>
<feature type="transmembrane region" description="Helical" evidence="9">
    <location>
        <begin position="63"/>
        <end position="82"/>
    </location>
</feature>
<dbReference type="AlphaFoldDB" id="A0A0U2WEE2"/>
<sequence>MVETDWGRNFLRNLVTRIDKILTKIEENLIFVLMLAMLVVVVTGIMNRFILKESLPWAEELSRYLLIWSALIGASLGVKHSVHISIDAVKNFLPARLQRGIVILSYLISFSFCITVLVIGIPFVLRLMETNQLSPAMRIPIYFAYASVPVGIFFMAIRYFCLTVYECTSNRQAVEKVKTDKEVLAG</sequence>
<comment type="subcellular location">
    <subcellularLocation>
        <location evidence="1">Cell inner membrane</location>
        <topology evidence="1">Multi-pass membrane protein</topology>
    </subcellularLocation>
</comment>
<dbReference type="GO" id="GO:0015740">
    <property type="term" value="P:C4-dicarboxylate transport"/>
    <property type="evidence" value="ECO:0007669"/>
    <property type="project" value="TreeGrafter"/>
</dbReference>
<keyword evidence="2" id="KW-0813">Transport</keyword>
<keyword evidence="12" id="KW-1185">Reference proteome</keyword>
<keyword evidence="3" id="KW-1003">Cell membrane</keyword>
<keyword evidence="4" id="KW-0997">Cell inner membrane</keyword>
<organism evidence="11 12">
    <name type="scientific">Paenibacillus naphthalenovorans</name>
    <dbReference type="NCBI Taxonomy" id="162209"/>
    <lineage>
        <taxon>Bacteria</taxon>
        <taxon>Bacillati</taxon>
        <taxon>Bacillota</taxon>
        <taxon>Bacilli</taxon>
        <taxon>Bacillales</taxon>
        <taxon>Paenibacillaceae</taxon>
        <taxon>Paenibacillus</taxon>
    </lineage>
</organism>
<evidence type="ECO:0000313" key="11">
    <source>
        <dbReference type="EMBL" id="ALS23706.1"/>
    </source>
</evidence>
<evidence type="ECO:0000256" key="1">
    <source>
        <dbReference type="ARBA" id="ARBA00004429"/>
    </source>
</evidence>
<evidence type="ECO:0000259" key="10">
    <source>
        <dbReference type="Pfam" id="PF04290"/>
    </source>
</evidence>
<evidence type="ECO:0000256" key="2">
    <source>
        <dbReference type="ARBA" id="ARBA00022448"/>
    </source>
</evidence>
<dbReference type="EMBL" id="CP013652">
    <property type="protein sequence ID" value="ALS23706.1"/>
    <property type="molecule type" value="Genomic_DNA"/>
</dbReference>
<feature type="transmembrane region" description="Helical" evidence="9">
    <location>
        <begin position="102"/>
        <end position="127"/>
    </location>
</feature>
<dbReference type="PATRIC" id="fig|162209.4.peg.3578"/>
<name>A0A0U2WEE2_9BACL</name>
<proteinExistence type="inferred from homology"/>
<evidence type="ECO:0000256" key="9">
    <source>
        <dbReference type="SAM" id="Phobius"/>
    </source>
</evidence>
<dbReference type="PANTHER" id="PTHR35011">
    <property type="entry name" value="2,3-DIKETO-L-GULONATE TRAP TRANSPORTER SMALL PERMEASE PROTEIN YIAM"/>
    <property type="match status" value="1"/>
</dbReference>
<keyword evidence="5 9" id="KW-0812">Transmembrane</keyword>
<accession>A0A0U2WEE2</accession>
<evidence type="ECO:0000256" key="3">
    <source>
        <dbReference type="ARBA" id="ARBA00022475"/>
    </source>
</evidence>
<dbReference type="Proteomes" id="UP000061660">
    <property type="component" value="Chromosome"/>
</dbReference>
<keyword evidence="6 9" id="KW-1133">Transmembrane helix</keyword>
<evidence type="ECO:0000256" key="6">
    <source>
        <dbReference type="ARBA" id="ARBA00022989"/>
    </source>
</evidence>
<gene>
    <name evidence="11" type="ORF">IJ22_33450</name>
</gene>
<dbReference type="Pfam" id="PF04290">
    <property type="entry name" value="DctQ"/>
    <property type="match status" value="1"/>
</dbReference>
<reference evidence="11 12" key="2">
    <citation type="journal article" date="2016" name="Genome Announc.">
        <title>Complete Genome Sequences of Two Interactive Moderate Thermophiles, Paenibacillus napthalenovorans 32O-Y and Paenibacillus sp. 32O-W.</title>
        <authorList>
            <person name="Butler R.R.III."/>
            <person name="Wang J."/>
            <person name="Stark B.C."/>
            <person name="Pombert J.F."/>
        </authorList>
    </citation>
    <scope>NUCLEOTIDE SEQUENCE [LARGE SCALE GENOMIC DNA]</scope>
    <source>
        <strain evidence="11 12">32O-Y</strain>
    </source>
</reference>
<dbReference type="GO" id="GO:0022857">
    <property type="term" value="F:transmembrane transporter activity"/>
    <property type="evidence" value="ECO:0007669"/>
    <property type="project" value="TreeGrafter"/>
</dbReference>
<feature type="transmembrane region" description="Helical" evidence="9">
    <location>
        <begin position="29"/>
        <end position="51"/>
    </location>
</feature>
<evidence type="ECO:0000256" key="5">
    <source>
        <dbReference type="ARBA" id="ARBA00022692"/>
    </source>
</evidence>
<dbReference type="PANTHER" id="PTHR35011:SF2">
    <property type="entry name" value="2,3-DIKETO-L-GULONATE TRAP TRANSPORTER SMALL PERMEASE PROTEIN YIAM"/>
    <property type="match status" value="1"/>
</dbReference>
<dbReference type="KEGG" id="pnp:IJ22_33450"/>
<keyword evidence="7 9" id="KW-0472">Membrane</keyword>
<protein>
    <submittedName>
        <fullName evidence="11">DctQ component of tripartite ATP-independent periplasmic transporter</fullName>
    </submittedName>
</protein>
<feature type="transmembrane region" description="Helical" evidence="9">
    <location>
        <begin position="139"/>
        <end position="160"/>
    </location>
</feature>
<evidence type="ECO:0000256" key="4">
    <source>
        <dbReference type="ARBA" id="ARBA00022519"/>
    </source>
</evidence>
<evidence type="ECO:0000256" key="7">
    <source>
        <dbReference type="ARBA" id="ARBA00023136"/>
    </source>
</evidence>
<reference evidence="12" key="1">
    <citation type="submission" date="2015-12" db="EMBL/GenBank/DDBJ databases">
        <title>Complete genome sequences of two moderately thermophilic Paenibacillus species.</title>
        <authorList>
            <person name="Butler R.III."/>
            <person name="Wang J."/>
            <person name="Stark B.C."/>
            <person name="Pombert J.-F."/>
        </authorList>
    </citation>
    <scope>NUCLEOTIDE SEQUENCE [LARGE SCALE GENOMIC DNA]</scope>
    <source>
        <strain evidence="12">32O-Y</strain>
    </source>
</reference>
<evidence type="ECO:0000256" key="8">
    <source>
        <dbReference type="ARBA" id="ARBA00038436"/>
    </source>
</evidence>
<dbReference type="InterPro" id="IPR055348">
    <property type="entry name" value="DctQ"/>
</dbReference>
<comment type="similarity">
    <text evidence="8">Belongs to the TRAP transporter small permease family.</text>
</comment>
<dbReference type="GO" id="GO:0005886">
    <property type="term" value="C:plasma membrane"/>
    <property type="evidence" value="ECO:0007669"/>
    <property type="project" value="UniProtKB-SubCell"/>
</dbReference>
<dbReference type="InterPro" id="IPR007387">
    <property type="entry name" value="TRAP_DctQ"/>
</dbReference>
<feature type="domain" description="Tripartite ATP-independent periplasmic transporters DctQ component" evidence="10">
    <location>
        <begin position="37"/>
        <end position="161"/>
    </location>
</feature>